<organism evidence="1 2">
    <name type="scientific">Aspergillus uvarum CBS 121591</name>
    <dbReference type="NCBI Taxonomy" id="1448315"/>
    <lineage>
        <taxon>Eukaryota</taxon>
        <taxon>Fungi</taxon>
        <taxon>Dikarya</taxon>
        <taxon>Ascomycota</taxon>
        <taxon>Pezizomycotina</taxon>
        <taxon>Eurotiomycetes</taxon>
        <taxon>Eurotiomycetidae</taxon>
        <taxon>Eurotiales</taxon>
        <taxon>Aspergillaceae</taxon>
        <taxon>Aspergillus</taxon>
        <taxon>Aspergillus subgen. Circumdati</taxon>
    </lineage>
</organism>
<proteinExistence type="predicted"/>
<dbReference type="GeneID" id="37142248"/>
<dbReference type="AlphaFoldDB" id="A0A319BZ14"/>
<dbReference type="Proteomes" id="UP000248340">
    <property type="component" value="Unassembled WGS sequence"/>
</dbReference>
<dbReference type="STRING" id="1448315.A0A319BZ14"/>
<keyword evidence="2" id="KW-1185">Reference proteome</keyword>
<accession>A0A319BZ14</accession>
<dbReference type="EMBL" id="KZ821734">
    <property type="protein sequence ID" value="PYH77975.1"/>
    <property type="molecule type" value="Genomic_DNA"/>
</dbReference>
<evidence type="ECO:0000313" key="1">
    <source>
        <dbReference type="EMBL" id="PYH77975.1"/>
    </source>
</evidence>
<dbReference type="RefSeq" id="XP_025488175.1">
    <property type="nucleotide sequence ID" value="XM_025639506.1"/>
</dbReference>
<dbReference type="OrthoDB" id="4770905at2759"/>
<reference evidence="1 2" key="1">
    <citation type="submission" date="2016-12" db="EMBL/GenBank/DDBJ databases">
        <title>The genomes of Aspergillus section Nigri reveals drivers in fungal speciation.</title>
        <authorList>
            <consortium name="DOE Joint Genome Institute"/>
            <person name="Vesth T.C."/>
            <person name="Nybo J."/>
            <person name="Theobald S."/>
            <person name="Brandl J."/>
            <person name="Frisvad J.C."/>
            <person name="Nielsen K.F."/>
            <person name="Lyhne E.K."/>
            <person name="Kogle M.E."/>
            <person name="Kuo A."/>
            <person name="Riley R."/>
            <person name="Clum A."/>
            <person name="Nolan M."/>
            <person name="Lipzen A."/>
            <person name="Salamov A."/>
            <person name="Henrissat B."/>
            <person name="Wiebenga A."/>
            <person name="De Vries R.P."/>
            <person name="Grigoriev I.V."/>
            <person name="Mortensen U.H."/>
            <person name="Andersen M.R."/>
            <person name="Baker S.E."/>
        </authorList>
    </citation>
    <scope>NUCLEOTIDE SEQUENCE [LARGE SCALE GENOMIC DNA]</scope>
    <source>
        <strain evidence="1 2">CBS 121591</strain>
    </source>
</reference>
<evidence type="ECO:0000313" key="2">
    <source>
        <dbReference type="Proteomes" id="UP000248340"/>
    </source>
</evidence>
<sequence>MSFAYLEGECFCKRSALRSSAYDPDKPEHFYGHLLYGNWTNIHFLYGKKPFSDEESYRKVDHNLRVSRNRFRDHDKGGALESWFMILPMPLLSKGEEWFLVDASEEYPDVYTFLQVSFAIPRQITVTVHPAVDSADRLSWLVNLLSLPRALRGHNCFSARIIRIFDRKPTPTKADPTPFISDETDLSWTTVASANAGLSIQWKAPQPTTWLAPS</sequence>
<dbReference type="VEuPathDB" id="FungiDB:BO82DRAFT_405671"/>
<protein>
    <submittedName>
        <fullName evidence="1">Uncharacterized protein</fullName>
    </submittedName>
</protein>
<gene>
    <name evidence="1" type="ORF">BO82DRAFT_405671</name>
</gene>
<name>A0A319BZ14_9EURO</name>